<feature type="region of interest" description="Disordered" evidence="1">
    <location>
        <begin position="140"/>
        <end position="170"/>
    </location>
</feature>
<reference evidence="2 3" key="1">
    <citation type="submission" date="2014-07" db="EMBL/GenBank/DDBJ databases">
        <title>Complete genome sequence of Corynebacterium atypicum DSM 44849: identifiction of the mycolic acid biosynthesis genes.</title>
        <authorList>
            <person name="Tippelt A."/>
            <person name="Mollmann S."/>
            <person name="Albersmeier A."/>
            <person name="Jaenicke S."/>
            <person name="Ruckert C."/>
            <person name="Tauch A."/>
        </authorList>
    </citation>
    <scope>NUCLEOTIDE SEQUENCE [LARGE SCALE GENOMIC DNA]</scope>
    <source>
        <strain evidence="2 3">R2070</strain>
    </source>
</reference>
<proteinExistence type="predicted"/>
<protein>
    <submittedName>
        <fullName evidence="2">DNA-binding protein</fullName>
    </submittedName>
</protein>
<keyword evidence="3" id="KW-1185">Reference proteome</keyword>
<sequence>MSNPFVLSVAELVHGPAGQPERFEQSGPSPSRIGAEMIAIDKGEEVFVDATLTPISGGVLVDAAVTATLHGQCVRCLRPLKPKHTLRVNQFYALELGFDQGEDEEEGEELPLIADDDTIDIEQEVVDLAGLTFPFNPTCQPECPDDGESDVPAPDGVVDAEGNAVGEDPRIDPRWAGLEKFL</sequence>
<evidence type="ECO:0000313" key="2">
    <source>
        <dbReference type="EMBL" id="AIG63926.1"/>
    </source>
</evidence>
<dbReference type="GO" id="GO:0003677">
    <property type="term" value="F:DNA binding"/>
    <property type="evidence" value="ECO:0007669"/>
    <property type="project" value="UniProtKB-KW"/>
</dbReference>
<evidence type="ECO:0000313" key="3">
    <source>
        <dbReference type="Proteomes" id="UP000028504"/>
    </source>
</evidence>
<dbReference type="EMBL" id="CP008944">
    <property type="protein sequence ID" value="AIG63926.1"/>
    <property type="molecule type" value="Genomic_DNA"/>
</dbReference>
<dbReference type="InterPro" id="IPR003772">
    <property type="entry name" value="YceD"/>
</dbReference>
<evidence type="ECO:0000256" key="1">
    <source>
        <dbReference type="SAM" id="MobiDB-lite"/>
    </source>
</evidence>
<accession>A0ABM5QMC4</accession>
<keyword evidence="2" id="KW-0238">DNA-binding</keyword>
<name>A0ABM5QMC4_9CORY</name>
<gene>
    <name evidence="2" type="ORF">CATYP_03840</name>
</gene>
<dbReference type="Proteomes" id="UP000028504">
    <property type="component" value="Chromosome"/>
</dbReference>
<dbReference type="Pfam" id="PF02620">
    <property type="entry name" value="YceD"/>
    <property type="match status" value="1"/>
</dbReference>
<organism evidence="2 3">
    <name type="scientific">Corynebacterium atypicum</name>
    <dbReference type="NCBI Taxonomy" id="191610"/>
    <lineage>
        <taxon>Bacteria</taxon>
        <taxon>Bacillati</taxon>
        <taxon>Actinomycetota</taxon>
        <taxon>Actinomycetes</taxon>
        <taxon>Mycobacteriales</taxon>
        <taxon>Corynebacteriaceae</taxon>
        <taxon>Corynebacterium</taxon>
    </lineage>
</organism>
<dbReference type="RefSeq" id="WP_038604982.1">
    <property type="nucleotide sequence ID" value="NZ_CP008944.1"/>
</dbReference>